<reference evidence="1" key="1">
    <citation type="submission" date="2022-03" db="EMBL/GenBank/DDBJ databases">
        <authorList>
            <person name="Tunstrom K."/>
        </authorList>
    </citation>
    <scope>NUCLEOTIDE SEQUENCE</scope>
</reference>
<comment type="caution">
    <text evidence="1">The sequence shown here is derived from an EMBL/GenBank/DDBJ whole genome shotgun (WGS) entry which is preliminary data.</text>
</comment>
<proteinExistence type="predicted"/>
<dbReference type="AlphaFoldDB" id="A0AAU9TTV6"/>
<protein>
    <submittedName>
        <fullName evidence="1">Uncharacterized protein</fullName>
    </submittedName>
</protein>
<accession>A0AAU9TTV6</accession>
<evidence type="ECO:0000313" key="2">
    <source>
        <dbReference type="Proteomes" id="UP001153954"/>
    </source>
</evidence>
<dbReference type="Proteomes" id="UP001153954">
    <property type="component" value="Unassembled WGS sequence"/>
</dbReference>
<evidence type="ECO:0000313" key="1">
    <source>
        <dbReference type="EMBL" id="CAH2089637.1"/>
    </source>
</evidence>
<sequence length="114" mass="13427">MDIQRLMCRGSGVKYTDIVSKDCLFRLMIRLFASMTSEDSKFKTGIEDTKLDMIKNVHQHRNKSINRMTIPRCMMTVDISHDKDMAKNKKRIWYVIKDQDRSEAKKHTEIGKKS</sequence>
<dbReference type="EMBL" id="CAKOGL010000008">
    <property type="protein sequence ID" value="CAH2089637.1"/>
    <property type="molecule type" value="Genomic_DNA"/>
</dbReference>
<keyword evidence="2" id="KW-1185">Reference proteome</keyword>
<name>A0AAU9TTV6_EUPED</name>
<organism evidence="1 2">
    <name type="scientific">Euphydryas editha</name>
    <name type="common">Edith's checkerspot</name>
    <dbReference type="NCBI Taxonomy" id="104508"/>
    <lineage>
        <taxon>Eukaryota</taxon>
        <taxon>Metazoa</taxon>
        <taxon>Ecdysozoa</taxon>
        <taxon>Arthropoda</taxon>
        <taxon>Hexapoda</taxon>
        <taxon>Insecta</taxon>
        <taxon>Pterygota</taxon>
        <taxon>Neoptera</taxon>
        <taxon>Endopterygota</taxon>
        <taxon>Lepidoptera</taxon>
        <taxon>Glossata</taxon>
        <taxon>Ditrysia</taxon>
        <taxon>Papilionoidea</taxon>
        <taxon>Nymphalidae</taxon>
        <taxon>Nymphalinae</taxon>
        <taxon>Euphydryas</taxon>
    </lineage>
</organism>
<gene>
    <name evidence="1" type="ORF">EEDITHA_LOCUS5671</name>
</gene>